<evidence type="ECO:0000256" key="1">
    <source>
        <dbReference type="ARBA" id="ARBA00004651"/>
    </source>
</evidence>
<evidence type="ECO:0000256" key="3">
    <source>
        <dbReference type="ARBA" id="ARBA00022475"/>
    </source>
</evidence>
<sequence length="496" mass="50635">MTAHPTSKEPPVPPTDPPVRRIRPGWTLAIVSVALFMTSLDNLVVGVALPRIRTDLGGSLESLEWTVNAYTLSFAVLLITGAALGDRFGRKRIFLGGLTLFTLSSASAALAPTIDALVAARALQGAGAAMITPLTLTLLAEAFPGERRGLALGVWAGVSGLGVALGPFVGGAVVEGISWHWIFWLNVPTGLVLIPLALSRLTESRGPAVKLDLPGLGLVAAGLFGITFGIVRGQPLGWTSTTVVTSLAAGAALLVAFVAWERRTAAPMLPMRFFRSRGFAATSGVSFAMFFGVFGSIFLLSQFFQTAQGYGPFEAGLRTLPWTGMPMFVAPVAGILSDRIGSRPLMAAGLFLQAVAITWLAQVTSVGVAYSSLVVPFILGGTGMALVFAPSANATLAAVRPEEAGQASGATNAIRELGGVMGVAVLGSVFAAHGGYQSPQSFVDGLNAALPYGAGVLVLGGLVALLVPGRQAAAAAQATGEPGTGGAPAEPVAVPA</sequence>
<keyword evidence="10" id="KW-1185">Reference proteome</keyword>
<feature type="transmembrane region" description="Helical" evidence="7">
    <location>
        <begin position="26"/>
        <end position="49"/>
    </location>
</feature>
<dbReference type="CDD" id="cd17321">
    <property type="entry name" value="MFS_MMR_MDR_like"/>
    <property type="match status" value="1"/>
</dbReference>
<feature type="transmembrane region" description="Helical" evidence="7">
    <location>
        <begin position="373"/>
        <end position="396"/>
    </location>
</feature>
<dbReference type="InterPro" id="IPR036259">
    <property type="entry name" value="MFS_trans_sf"/>
</dbReference>
<feature type="transmembrane region" description="Helical" evidence="7">
    <location>
        <begin position="344"/>
        <end position="361"/>
    </location>
</feature>
<dbReference type="InterPro" id="IPR011701">
    <property type="entry name" value="MFS"/>
</dbReference>
<feature type="transmembrane region" description="Helical" evidence="7">
    <location>
        <begin position="417"/>
        <end position="436"/>
    </location>
</feature>
<feature type="transmembrane region" description="Helical" evidence="7">
    <location>
        <begin position="279"/>
        <end position="300"/>
    </location>
</feature>
<organism evidence="9 10">
    <name type="scientific">Paraconexibacter antarcticus</name>
    <dbReference type="NCBI Taxonomy" id="2949664"/>
    <lineage>
        <taxon>Bacteria</taxon>
        <taxon>Bacillati</taxon>
        <taxon>Actinomycetota</taxon>
        <taxon>Thermoleophilia</taxon>
        <taxon>Solirubrobacterales</taxon>
        <taxon>Paraconexibacteraceae</taxon>
        <taxon>Paraconexibacter</taxon>
    </lineage>
</organism>
<comment type="subcellular location">
    <subcellularLocation>
        <location evidence="1">Cell membrane</location>
        <topology evidence="1">Multi-pass membrane protein</topology>
    </subcellularLocation>
</comment>
<dbReference type="PRINTS" id="PR01036">
    <property type="entry name" value="TCRTETB"/>
</dbReference>
<evidence type="ECO:0000256" key="7">
    <source>
        <dbReference type="SAM" id="Phobius"/>
    </source>
</evidence>
<keyword evidence="5 7" id="KW-1133">Transmembrane helix</keyword>
<evidence type="ECO:0000256" key="4">
    <source>
        <dbReference type="ARBA" id="ARBA00022692"/>
    </source>
</evidence>
<dbReference type="SUPFAM" id="SSF103473">
    <property type="entry name" value="MFS general substrate transporter"/>
    <property type="match status" value="1"/>
</dbReference>
<feature type="transmembrane region" description="Helical" evidence="7">
    <location>
        <begin position="448"/>
        <end position="467"/>
    </location>
</feature>
<keyword evidence="3" id="KW-1003">Cell membrane</keyword>
<feature type="transmembrane region" description="Helical" evidence="7">
    <location>
        <begin position="123"/>
        <end position="143"/>
    </location>
</feature>
<dbReference type="Gene3D" id="1.20.1250.20">
    <property type="entry name" value="MFS general substrate transporter like domains"/>
    <property type="match status" value="1"/>
</dbReference>
<accession>A0ABY5DN99</accession>
<evidence type="ECO:0000256" key="2">
    <source>
        <dbReference type="ARBA" id="ARBA00022448"/>
    </source>
</evidence>
<keyword evidence="4 7" id="KW-0812">Transmembrane</keyword>
<feature type="transmembrane region" description="Helical" evidence="7">
    <location>
        <begin position="69"/>
        <end position="86"/>
    </location>
</feature>
<evidence type="ECO:0000256" key="5">
    <source>
        <dbReference type="ARBA" id="ARBA00022989"/>
    </source>
</evidence>
<evidence type="ECO:0000313" key="9">
    <source>
        <dbReference type="EMBL" id="UTI63498.1"/>
    </source>
</evidence>
<reference evidence="9 10" key="1">
    <citation type="submission" date="2022-06" db="EMBL/GenBank/DDBJ databases">
        <title>Paraconexibacter antarcticus.</title>
        <authorList>
            <person name="Kim C.S."/>
        </authorList>
    </citation>
    <scope>NUCLEOTIDE SEQUENCE [LARGE SCALE GENOMIC DNA]</scope>
    <source>
        <strain evidence="9 10">02-257</strain>
    </source>
</reference>
<dbReference type="Gene3D" id="1.20.1720.10">
    <property type="entry name" value="Multidrug resistance protein D"/>
    <property type="match status" value="1"/>
</dbReference>
<gene>
    <name evidence="9" type="ORF">NBH00_19380</name>
</gene>
<dbReference type="PANTHER" id="PTHR42718">
    <property type="entry name" value="MAJOR FACILITATOR SUPERFAMILY MULTIDRUG TRANSPORTER MFSC"/>
    <property type="match status" value="1"/>
</dbReference>
<evidence type="ECO:0000313" key="10">
    <source>
        <dbReference type="Proteomes" id="UP001056035"/>
    </source>
</evidence>
<feature type="domain" description="Major facilitator superfamily (MFS) profile" evidence="8">
    <location>
        <begin position="27"/>
        <end position="472"/>
    </location>
</feature>
<feature type="transmembrane region" description="Helical" evidence="7">
    <location>
        <begin position="211"/>
        <end position="231"/>
    </location>
</feature>
<protein>
    <submittedName>
        <fullName evidence="9">MFS transporter</fullName>
    </submittedName>
</protein>
<feature type="transmembrane region" description="Helical" evidence="7">
    <location>
        <begin position="150"/>
        <end position="169"/>
    </location>
</feature>
<dbReference type="InterPro" id="IPR020846">
    <property type="entry name" value="MFS_dom"/>
</dbReference>
<feature type="transmembrane region" description="Helical" evidence="7">
    <location>
        <begin position="320"/>
        <end position="337"/>
    </location>
</feature>
<keyword evidence="2" id="KW-0813">Transport</keyword>
<evidence type="ECO:0000256" key="6">
    <source>
        <dbReference type="ARBA" id="ARBA00023136"/>
    </source>
</evidence>
<dbReference type="NCBIfam" id="TIGR00711">
    <property type="entry name" value="efflux_EmrB"/>
    <property type="match status" value="1"/>
</dbReference>
<dbReference type="Proteomes" id="UP001056035">
    <property type="component" value="Chromosome"/>
</dbReference>
<proteinExistence type="predicted"/>
<dbReference type="PANTHER" id="PTHR42718:SF42">
    <property type="entry name" value="EXPORT PROTEIN"/>
    <property type="match status" value="1"/>
</dbReference>
<keyword evidence="6 7" id="KW-0472">Membrane</keyword>
<dbReference type="InterPro" id="IPR004638">
    <property type="entry name" value="EmrB-like"/>
</dbReference>
<dbReference type="RefSeq" id="WP_254570223.1">
    <property type="nucleotide sequence ID" value="NZ_CP098502.1"/>
</dbReference>
<evidence type="ECO:0000259" key="8">
    <source>
        <dbReference type="PROSITE" id="PS50850"/>
    </source>
</evidence>
<feature type="transmembrane region" description="Helical" evidence="7">
    <location>
        <begin position="93"/>
        <end position="111"/>
    </location>
</feature>
<name>A0ABY5DN99_9ACTN</name>
<feature type="transmembrane region" description="Helical" evidence="7">
    <location>
        <begin position="181"/>
        <end position="199"/>
    </location>
</feature>
<dbReference type="Pfam" id="PF07690">
    <property type="entry name" value="MFS_1"/>
    <property type="match status" value="1"/>
</dbReference>
<dbReference type="EMBL" id="CP098502">
    <property type="protein sequence ID" value="UTI63498.1"/>
    <property type="molecule type" value="Genomic_DNA"/>
</dbReference>
<feature type="transmembrane region" description="Helical" evidence="7">
    <location>
        <begin position="237"/>
        <end position="259"/>
    </location>
</feature>
<dbReference type="PROSITE" id="PS50850">
    <property type="entry name" value="MFS"/>
    <property type="match status" value="1"/>
</dbReference>